<dbReference type="AlphaFoldDB" id="A0A645HNK4"/>
<evidence type="ECO:0000256" key="1">
    <source>
        <dbReference type="SAM" id="Phobius"/>
    </source>
</evidence>
<reference evidence="2" key="1">
    <citation type="submission" date="2019-08" db="EMBL/GenBank/DDBJ databases">
        <authorList>
            <person name="Kucharzyk K."/>
            <person name="Murdoch R.W."/>
            <person name="Higgins S."/>
            <person name="Loffler F."/>
        </authorList>
    </citation>
    <scope>NUCLEOTIDE SEQUENCE</scope>
</reference>
<organism evidence="2">
    <name type="scientific">bioreactor metagenome</name>
    <dbReference type="NCBI Taxonomy" id="1076179"/>
    <lineage>
        <taxon>unclassified sequences</taxon>
        <taxon>metagenomes</taxon>
        <taxon>ecological metagenomes</taxon>
    </lineage>
</organism>
<accession>A0A645HNK4</accession>
<name>A0A645HNK4_9ZZZZ</name>
<keyword evidence="1" id="KW-1133">Transmembrane helix</keyword>
<evidence type="ECO:0000313" key="2">
    <source>
        <dbReference type="EMBL" id="MPN40410.1"/>
    </source>
</evidence>
<dbReference type="EMBL" id="VSSQ01096808">
    <property type="protein sequence ID" value="MPN40410.1"/>
    <property type="molecule type" value="Genomic_DNA"/>
</dbReference>
<sequence length="74" mass="8180">MNGISLGVCVLMTASILKLWKSSVKDGFGYFVFIVSLVIALIFKTSTIWIIVFSAIGGIIYTNLKKIEEDTEEC</sequence>
<proteinExistence type="predicted"/>
<protein>
    <submittedName>
        <fullName evidence="2">Uncharacterized protein</fullName>
    </submittedName>
</protein>
<comment type="caution">
    <text evidence="2">The sequence shown here is derived from an EMBL/GenBank/DDBJ whole genome shotgun (WGS) entry which is preliminary data.</text>
</comment>
<keyword evidence="1" id="KW-0472">Membrane</keyword>
<gene>
    <name evidence="2" type="ORF">SDC9_187947</name>
</gene>
<feature type="transmembrane region" description="Helical" evidence="1">
    <location>
        <begin position="28"/>
        <end position="61"/>
    </location>
</feature>
<keyword evidence="1" id="KW-0812">Transmembrane</keyword>